<dbReference type="InterPro" id="IPR009057">
    <property type="entry name" value="Homeodomain-like_sf"/>
</dbReference>
<dbReference type="SUPFAM" id="SSF46689">
    <property type="entry name" value="Homeodomain-like"/>
    <property type="match status" value="1"/>
</dbReference>
<evidence type="ECO:0000313" key="6">
    <source>
        <dbReference type="Proteomes" id="UP000319732"/>
    </source>
</evidence>
<name>A0A545TS42_9GAMM</name>
<dbReference type="Pfam" id="PF12833">
    <property type="entry name" value="HTH_18"/>
    <property type="match status" value="1"/>
</dbReference>
<dbReference type="EMBL" id="VHSG01000010">
    <property type="protein sequence ID" value="TQV80036.1"/>
    <property type="molecule type" value="Genomic_DNA"/>
</dbReference>
<evidence type="ECO:0000256" key="3">
    <source>
        <dbReference type="ARBA" id="ARBA00023163"/>
    </source>
</evidence>
<reference evidence="5 6" key="1">
    <citation type="submission" date="2019-06" db="EMBL/GenBank/DDBJ databases">
        <title>Whole genome sequence for Cellvibrionaceae sp. R142.</title>
        <authorList>
            <person name="Wang G."/>
        </authorList>
    </citation>
    <scope>NUCLEOTIDE SEQUENCE [LARGE SCALE GENOMIC DNA]</scope>
    <source>
        <strain evidence="5 6">R142</strain>
    </source>
</reference>
<dbReference type="GO" id="GO:0003700">
    <property type="term" value="F:DNA-binding transcription factor activity"/>
    <property type="evidence" value="ECO:0007669"/>
    <property type="project" value="InterPro"/>
</dbReference>
<gene>
    <name evidence="5" type="ORF">FKG94_10200</name>
</gene>
<dbReference type="AlphaFoldDB" id="A0A545TS42"/>
<dbReference type="InterPro" id="IPR018060">
    <property type="entry name" value="HTH_AraC"/>
</dbReference>
<evidence type="ECO:0000313" key="5">
    <source>
        <dbReference type="EMBL" id="TQV80036.1"/>
    </source>
</evidence>
<dbReference type="Gene3D" id="1.10.10.60">
    <property type="entry name" value="Homeodomain-like"/>
    <property type="match status" value="1"/>
</dbReference>
<accession>A0A545TS42</accession>
<dbReference type="PANTHER" id="PTHR46796">
    <property type="entry name" value="HTH-TYPE TRANSCRIPTIONAL ACTIVATOR RHAS-RELATED"/>
    <property type="match status" value="1"/>
</dbReference>
<feature type="domain" description="HTH araC/xylS-type" evidence="4">
    <location>
        <begin position="166"/>
        <end position="265"/>
    </location>
</feature>
<dbReference type="GO" id="GO:0043565">
    <property type="term" value="F:sequence-specific DNA binding"/>
    <property type="evidence" value="ECO:0007669"/>
    <property type="project" value="InterPro"/>
</dbReference>
<proteinExistence type="predicted"/>
<comment type="caution">
    <text evidence="5">The sequence shown here is derived from an EMBL/GenBank/DDBJ whole genome shotgun (WGS) entry which is preliminary data.</text>
</comment>
<dbReference type="PROSITE" id="PS00041">
    <property type="entry name" value="HTH_ARAC_FAMILY_1"/>
    <property type="match status" value="1"/>
</dbReference>
<organism evidence="5 6">
    <name type="scientific">Exilibacterium tricleocarpae</name>
    <dbReference type="NCBI Taxonomy" id="2591008"/>
    <lineage>
        <taxon>Bacteria</taxon>
        <taxon>Pseudomonadati</taxon>
        <taxon>Pseudomonadota</taxon>
        <taxon>Gammaproteobacteria</taxon>
        <taxon>Cellvibrionales</taxon>
        <taxon>Cellvibrionaceae</taxon>
        <taxon>Exilibacterium</taxon>
    </lineage>
</organism>
<evidence type="ECO:0000256" key="1">
    <source>
        <dbReference type="ARBA" id="ARBA00023015"/>
    </source>
</evidence>
<keyword evidence="2" id="KW-0238">DNA-binding</keyword>
<dbReference type="SMART" id="SM00342">
    <property type="entry name" value="HTH_ARAC"/>
    <property type="match status" value="1"/>
</dbReference>
<dbReference type="RefSeq" id="WP_142904136.1">
    <property type="nucleotide sequence ID" value="NZ_ML660092.1"/>
</dbReference>
<evidence type="ECO:0000256" key="2">
    <source>
        <dbReference type="ARBA" id="ARBA00023125"/>
    </source>
</evidence>
<protein>
    <submittedName>
        <fullName evidence="5">AraC family transcriptional regulator</fullName>
    </submittedName>
</protein>
<dbReference type="OrthoDB" id="9809338at2"/>
<keyword evidence="3" id="KW-0804">Transcription</keyword>
<keyword evidence="6" id="KW-1185">Reference proteome</keyword>
<keyword evidence="1" id="KW-0805">Transcription regulation</keyword>
<dbReference type="InterPro" id="IPR018062">
    <property type="entry name" value="HTH_AraC-typ_CS"/>
</dbReference>
<sequence>MYPVPSYDLRHLGFARFAPPAALAPYIQCYWLIRNRSSPLPPRTEKLYPDGGTGLIFNFGAPYTVDRTPVDSRLVYQGAGDRLQGMGLNGSIDAIGIRFRPAGAYPLLGGMPARELQHSWLPLDHLLPETAPLFERLVGTPTPAQRLRLINQWLLRRLTLFERQPTSILPLIDTLAGPHSAVSSLARSSGISRRRLERLFSQQAGLAPARLGLLLKVSRARETLKADFLTPLTDIGQACGFYDQAHFIRHFKTIMQVTPGQYRQHKRRQHTLAQTYNSCRAARR</sequence>
<dbReference type="InterPro" id="IPR050204">
    <property type="entry name" value="AraC_XylS_family_regulators"/>
</dbReference>
<dbReference type="InterPro" id="IPR046532">
    <property type="entry name" value="DUF6597"/>
</dbReference>
<dbReference type="Pfam" id="PF20240">
    <property type="entry name" value="DUF6597"/>
    <property type="match status" value="1"/>
</dbReference>
<evidence type="ECO:0000259" key="4">
    <source>
        <dbReference type="PROSITE" id="PS01124"/>
    </source>
</evidence>
<dbReference type="Proteomes" id="UP000319732">
    <property type="component" value="Unassembled WGS sequence"/>
</dbReference>
<dbReference type="PROSITE" id="PS01124">
    <property type="entry name" value="HTH_ARAC_FAMILY_2"/>
    <property type="match status" value="1"/>
</dbReference>